<dbReference type="PANTHER" id="PTHR39344:SF1">
    <property type="entry name" value="UPF0182 PROTEIN SLL1060"/>
    <property type="match status" value="1"/>
</dbReference>
<sequence>AGGIFPVVVQRFQVEPNELARERPYIEYNIQSTREAFALSRIEEEPFPAEGTPSYQDIVQNEETINNIRLWDPRPLKDTYNQIQSFRLYYDFHDVDIDRYIIDGEYRQVMLSVRELSAEKLAEEAQTWVNRRLQFTHGYGLALSPVNEVTAEGLPVLLVKDIPPVGDFNIERPQIYFGEKTDNYVIVKTNTQEFDYPMGDENVYGHYEGTGGVSISSFVRRVAYAWQFADFNILISGELTPESSVLYYRNIRERVNHLAPFLQLDNDPYLVIMDRRLFWIQDAYTTTERYPY</sequence>
<dbReference type="AlphaFoldDB" id="X1PMG5"/>
<keyword evidence="3" id="KW-1133">Transmembrane helix</keyword>
<evidence type="ECO:0000256" key="3">
    <source>
        <dbReference type="ARBA" id="ARBA00022989"/>
    </source>
</evidence>
<dbReference type="PANTHER" id="PTHR39344">
    <property type="entry name" value="UPF0182 PROTEIN SLL1060"/>
    <property type="match status" value="1"/>
</dbReference>
<comment type="caution">
    <text evidence="5">The sequence shown here is derived from an EMBL/GenBank/DDBJ whole genome shotgun (WGS) entry which is preliminary data.</text>
</comment>
<evidence type="ECO:0000313" key="5">
    <source>
        <dbReference type="EMBL" id="GAI32059.1"/>
    </source>
</evidence>
<reference evidence="5" key="1">
    <citation type="journal article" date="2014" name="Front. Microbiol.">
        <title>High frequency of phylogenetically diverse reductive dehalogenase-homologous genes in deep subseafloor sedimentary metagenomes.</title>
        <authorList>
            <person name="Kawai M."/>
            <person name="Futagami T."/>
            <person name="Toyoda A."/>
            <person name="Takaki Y."/>
            <person name="Nishi S."/>
            <person name="Hori S."/>
            <person name="Arai W."/>
            <person name="Tsubouchi T."/>
            <person name="Morono Y."/>
            <person name="Uchiyama I."/>
            <person name="Ito T."/>
            <person name="Fujiyama A."/>
            <person name="Inagaki F."/>
            <person name="Takami H."/>
        </authorList>
    </citation>
    <scope>NUCLEOTIDE SEQUENCE</scope>
    <source>
        <strain evidence="5">Expedition CK06-06</strain>
    </source>
</reference>
<dbReference type="GO" id="GO:0005576">
    <property type="term" value="C:extracellular region"/>
    <property type="evidence" value="ECO:0007669"/>
    <property type="project" value="TreeGrafter"/>
</dbReference>
<dbReference type="Pfam" id="PF03699">
    <property type="entry name" value="UPF0182"/>
    <property type="match status" value="1"/>
</dbReference>
<dbReference type="EMBL" id="BARV01015638">
    <property type="protein sequence ID" value="GAI32059.1"/>
    <property type="molecule type" value="Genomic_DNA"/>
</dbReference>
<proteinExistence type="predicted"/>
<keyword evidence="1" id="KW-1003">Cell membrane</keyword>
<organism evidence="5">
    <name type="scientific">marine sediment metagenome</name>
    <dbReference type="NCBI Taxonomy" id="412755"/>
    <lineage>
        <taxon>unclassified sequences</taxon>
        <taxon>metagenomes</taxon>
        <taxon>ecological metagenomes</taxon>
    </lineage>
</organism>
<evidence type="ECO:0000256" key="4">
    <source>
        <dbReference type="ARBA" id="ARBA00023136"/>
    </source>
</evidence>
<accession>X1PMG5</accession>
<protein>
    <submittedName>
        <fullName evidence="5">Uncharacterized protein</fullName>
    </submittedName>
</protein>
<evidence type="ECO:0000256" key="1">
    <source>
        <dbReference type="ARBA" id="ARBA00022475"/>
    </source>
</evidence>
<feature type="non-terminal residue" evidence="5">
    <location>
        <position position="1"/>
    </location>
</feature>
<keyword evidence="2" id="KW-0812">Transmembrane</keyword>
<dbReference type="InterPro" id="IPR005372">
    <property type="entry name" value="UPF0182"/>
</dbReference>
<dbReference type="GO" id="GO:0016020">
    <property type="term" value="C:membrane"/>
    <property type="evidence" value="ECO:0007669"/>
    <property type="project" value="InterPro"/>
</dbReference>
<gene>
    <name evidence="5" type="ORF">S06H3_27001</name>
</gene>
<name>X1PMG5_9ZZZZ</name>
<keyword evidence="4" id="KW-0472">Membrane</keyword>
<evidence type="ECO:0000256" key="2">
    <source>
        <dbReference type="ARBA" id="ARBA00022692"/>
    </source>
</evidence>
<feature type="non-terminal residue" evidence="5">
    <location>
        <position position="292"/>
    </location>
</feature>